<reference evidence="7 8" key="1">
    <citation type="submission" date="2018-05" db="EMBL/GenBank/DDBJ databases">
        <title>Amnibacterium sp. M8JJ-5, whole genome shotgun sequence.</title>
        <authorList>
            <person name="Tuo L."/>
        </authorList>
    </citation>
    <scope>NUCLEOTIDE SEQUENCE [LARGE SCALE GENOMIC DNA]</scope>
    <source>
        <strain evidence="7 8">M8JJ-5</strain>
    </source>
</reference>
<sequence length="343" mass="35446">MSLRARTLPFLAVLGATALLAGCASGPTDDEAAAGSTEGFPVSLANSYGTTEIESAPESVATVAWGNQDVALALGVVPVGMPFITYADDNGDGILPWVQDALDELGGETPVLFDEVDGINFEQVADTAPDVILAANSGLSEEDYSTLTEIAPTVSFPSVAWFTTWRESTLINGEALGKKAEAEDLITDTETVISDAAAANASLDGLSFAYIWVDPSDLSTIYVYLPDDQRVAFLHELGMVDSDGVTQLAGENDGAFFATLSSENLDLLADADLIINYGGADTLAAMQANPLLSALPAVQSGAVAIIDESDSIAAAVSTPTVLSIPWAIDAYAGLLSEAAAKVQ</sequence>
<dbReference type="EMBL" id="QEOP01000002">
    <property type="protein sequence ID" value="PVZ94826.1"/>
    <property type="molecule type" value="Genomic_DNA"/>
</dbReference>
<keyword evidence="3" id="KW-0813">Transport</keyword>
<accession>A0A2V1HQD6</accession>
<dbReference type="AlphaFoldDB" id="A0A2V1HQD6"/>
<organism evidence="7 8">
    <name type="scientific">Amnibacterium flavum</name>
    <dbReference type="NCBI Taxonomy" id="2173173"/>
    <lineage>
        <taxon>Bacteria</taxon>
        <taxon>Bacillati</taxon>
        <taxon>Actinomycetota</taxon>
        <taxon>Actinomycetes</taxon>
        <taxon>Micrococcales</taxon>
        <taxon>Microbacteriaceae</taxon>
        <taxon>Amnibacterium</taxon>
    </lineage>
</organism>
<dbReference type="Proteomes" id="UP000244893">
    <property type="component" value="Unassembled WGS sequence"/>
</dbReference>
<dbReference type="GO" id="GO:0030288">
    <property type="term" value="C:outer membrane-bounded periplasmic space"/>
    <property type="evidence" value="ECO:0007669"/>
    <property type="project" value="TreeGrafter"/>
</dbReference>
<evidence type="ECO:0000256" key="5">
    <source>
        <dbReference type="SAM" id="SignalP"/>
    </source>
</evidence>
<dbReference type="SUPFAM" id="SSF53807">
    <property type="entry name" value="Helical backbone' metal receptor"/>
    <property type="match status" value="1"/>
</dbReference>
<comment type="subcellular location">
    <subcellularLocation>
        <location evidence="1">Cell envelope</location>
    </subcellularLocation>
</comment>
<evidence type="ECO:0000313" key="7">
    <source>
        <dbReference type="EMBL" id="PVZ94826.1"/>
    </source>
</evidence>
<keyword evidence="8" id="KW-1185">Reference proteome</keyword>
<evidence type="ECO:0000259" key="6">
    <source>
        <dbReference type="PROSITE" id="PS50983"/>
    </source>
</evidence>
<feature type="domain" description="Fe/B12 periplasmic-binding" evidence="6">
    <location>
        <begin position="59"/>
        <end position="339"/>
    </location>
</feature>
<comment type="caution">
    <text evidence="7">The sequence shown here is derived from an EMBL/GenBank/DDBJ whole genome shotgun (WGS) entry which is preliminary data.</text>
</comment>
<proteinExistence type="inferred from homology"/>
<dbReference type="GO" id="GO:1901678">
    <property type="term" value="P:iron coordination entity transport"/>
    <property type="evidence" value="ECO:0007669"/>
    <property type="project" value="UniProtKB-ARBA"/>
</dbReference>
<dbReference type="OrthoDB" id="1846031at2"/>
<feature type="signal peptide" evidence="5">
    <location>
        <begin position="1"/>
        <end position="21"/>
    </location>
</feature>
<dbReference type="Gene3D" id="3.40.50.1980">
    <property type="entry name" value="Nitrogenase molybdenum iron protein domain"/>
    <property type="match status" value="2"/>
</dbReference>
<dbReference type="PANTHER" id="PTHR30532:SF24">
    <property type="entry name" value="FERRIC ENTEROBACTIN-BINDING PERIPLASMIC PROTEIN FEPB"/>
    <property type="match status" value="1"/>
</dbReference>
<evidence type="ECO:0000313" key="8">
    <source>
        <dbReference type="Proteomes" id="UP000244893"/>
    </source>
</evidence>
<dbReference type="RefSeq" id="WP_116757337.1">
    <property type="nucleotide sequence ID" value="NZ_JBHUEX010000001.1"/>
</dbReference>
<dbReference type="InterPro" id="IPR051313">
    <property type="entry name" value="Bact_iron-sidero_bind"/>
</dbReference>
<gene>
    <name evidence="7" type="ORF">DDQ50_14240</name>
</gene>
<dbReference type="PROSITE" id="PS50983">
    <property type="entry name" value="FE_B12_PBP"/>
    <property type="match status" value="1"/>
</dbReference>
<evidence type="ECO:0000256" key="1">
    <source>
        <dbReference type="ARBA" id="ARBA00004196"/>
    </source>
</evidence>
<evidence type="ECO:0000256" key="2">
    <source>
        <dbReference type="ARBA" id="ARBA00008814"/>
    </source>
</evidence>
<evidence type="ECO:0000256" key="4">
    <source>
        <dbReference type="ARBA" id="ARBA00022729"/>
    </source>
</evidence>
<protein>
    <submittedName>
        <fullName evidence="7">ABC transporter substrate-binding protein</fullName>
    </submittedName>
</protein>
<evidence type="ECO:0000256" key="3">
    <source>
        <dbReference type="ARBA" id="ARBA00022448"/>
    </source>
</evidence>
<comment type="similarity">
    <text evidence="2">Belongs to the bacterial solute-binding protein 8 family.</text>
</comment>
<dbReference type="CDD" id="cd01146">
    <property type="entry name" value="FhuD"/>
    <property type="match status" value="1"/>
</dbReference>
<name>A0A2V1HQD6_9MICO</name>
<dbReference type="Pfam" id="PF01497">
    <property type="entry name" value="Peripla_BP_2"/>
    <property type="match status" value="1"/>
</dbReference>
<dbReference type="InterPro" id="IPR002491">
    <property type="entry name" value="ABC_transptr_periplasmic_BD"/>
</dbReference>
<dbReference type="PANTHER" id="PTHR30532">
    <property type="entry name" value="IRON III DICITRATE-BINDING PERIPLASMIC PROTEIN"/>
    <property type="match status" value="1"/>
</dbReference>
<keyword evidence="4 5" id="KW-0732">Signal</keyword>
<dbReference type="PROSITE" id="PS51257">
    <property type="entry name" value="PROKAR_LIPOPROTEIN"/>
    <property type="match status" value="1"/>
</dbReference>
<feature type="chain" id="PRO_5039567584" evidence="5">
    <location>
        <begin position="22"/>
        <end position="343"/>
    </location>
</feature>